<dbReference type="AlphaFoldDB" id="A0A834R4G0"/>
<keyword evidence="2 9" id="KW-1133">Transmembrane helix</keyword>
<dbReference type="Pfam" id="PF07946">
    <property type="entry name" value="CCDC47"/>
    <property type="match status" value="1"/>
</dbReference>
<evidence type="ECO:0000256" key="7">
    <source>
        <dbReference type="ARBA" id="ARBA00034902"/>
    </source>
</evidence>
<feature type="region of interest" description="Disordered" evidence="8">
    <location>
        <begin position="41"/>
        <end position="124"/>
    </location>
</feature>
<comment type="subcellular location">
    <subcellularLocation>
        <location evidence="4">Rough endoplasmic reticulum membrane</location>
        <topology evidence="4">Single-pass type I membrane protein</topology>
    </subcellularLocation>
</comment>
<evidence type="ECO:0000256" key="5">
    <source>
        <dbReference type="ARBA" id="ARBA00034746"/>
    </source>
</evidence>
<evidence type="ECO:0000256" key="4">
    <source>
        <dbReference type="ARBA" id="ARBA00034697"/>
    </source>
</evidence>
<evidence type="ECO:0000256" key="9">
    <source>
        <dbReference type="SAM" id="Phobius"/>
    </source>
</evidence>
<accession>A0A834R4G0</accession>
<feature type="transmembrane region" description="Helical" evidence="9">
    <location>
        <begin position="165"/>
        <end position="183"/>
    </location>
</feature>
<proteinExistence type="inferred from homology"/>
<dbReference type="Proteomes" id="UP000070412">
    <property type="component" value="Unassembled WGS sequence"/>
</dbReference>
<dbReference type="PANTHER" id="PTHR12883">
    <property type="entry name" value="ADIPOCYTE-SPECIFIC PROTEIN 4-RELATED"/>
    <property type="match status" value="1"/>
</dbReference>
<evidence type="ECO:0000256" key="3">
    <source>
        <dbReference type="ARBA" id="ARBA00023136"/>
    </source>
</evidence>
<dbReference type="EnsemblMetazoa" id="SSS_2752s_mrna">
    <property type="protein sequence ID" value="KAF7489484.1"/>
    <property type="gene ID" value="SSS_2752"/>
</dbReference>
<sequence>MFSVLLNRLMLTKLNEFLVASFFIQLVLIILIQSSLAKVQSPQESHAEYADKTVDDDEFAEFEDLDDDDEYIRPTPQSQKNPQSSESQDSHIHQSQSPESNSNSVPVKNVADSDEMIVDGDDDEEFETIRDEIDDEKQYADPSSSKDGIEITNIPLHLRTNWESYYLEFVIIFALIIYFVNYASGRSKNTKIATFWLEKNREILEQNFALVGDDIKSTNQNQSNGLIKETENIYVIWCSGRVSIDGLLIEIKLIKRHDLFSTIVNIVRPTSDNIIIKAFLSNDAMDNFVFCVAQRKIAAKLAKDSIDLATYCPERKSPEKYGVTSDNYLLLNEIGEAASFILDSKIVSLLDKNDSLIEFIHISDQYYGIKNDDVQTIKLPEVKKVLIISINLPSQLSSQNLDELDSLKPLHQMTYYLVDRLKRFRLSREKKLKSDRNRQKVEKMFLQSTHQQRQEAAQIKREERRRAEKEKMLQEIDPEKQRKWEEKEYKKELKKKIPKMKQLKVKAM</sequence>
<evidence type="ECO:0000256" key="2">
    <source>
        <dbReference type="ARBA" id="ARBA00022989"/>
    </source>
</evidence>
<evidence type="ECO:0000256" key="1">
    <source>
        <dbReference type="ARBA" id="ARBA00022692"/>
    </source>
</evidence>
<evidence type="ECO:0000313" key="12">
    <source>
        <dbReference type="Proteomes" id="UP000070412"/>
    </source>
</evidence>
<dbReference type="EMBL" id="WVUK01000064">
    <property type="protein sequence ID" value="KAF7489484.1"/>
    <property type="molecule type" value="Genomic_DNA"/>
</dbReference>
<feature type="compositionally biased region" description="Acidic residues" evidence="8">
    <location>
        <begin position="54"/>
        <end position="70"/>
    </location>
</feature>
<dbReference type="GO" id="GO:0005509">
    <property type="term" value="F:calcium ion binding"/>
    <property type="evidence" value="ECO:0007669"/>
    <property type="project" value="InterPro"/>
</dbReference>
<dbReference type="PANTHER" id="PTHR12883:SF0">
    <property type="entry name" value="PAT COMPLEX SUBUNIT CCDC47"/>
    <property type="match status" value="1"/>
</dbReference>
<keyword evidence="1 9" id="KW-0812">Transmembrane</keyword>
<reference evidence="10" key="2">
    <citation type="submission" date="2020-01" db="EMBL/GenBank/DDBJ databases">
        <authorList>
            <person name="Korhonen P.K.K."/>
            <person name="Guangxu M.G."/>
            <person name="Wang T.W."/>
            <person name="Stroehlein A.J.S."/>
            <person name="Young N.D."/>
            <person name="Ang C.-S.A."/>
            <person name="Fernando D.W.F."/>
            <person name="Lu H.L."/>
            <person name="Taylor S.T."/>
            <person name="Ehtesham M.E.M."/>
            <person name="Najaraj S.H.N."/>
            <person name="Harsha G.H.G."/>
            <person name="Madugundu A.M."/>
            <person name="Renuse S.R."/>
            <person name="Holt D.H."/>
            <person name="Pandey A.P."/>
            <person name="Papenfuss A.P."/>
            <person name="Gasser R.B.G."/>
            <person name="Fischer K.F."/>
        </authorList>
    </citation>
    <scope>NUCLEOTIDE SEQUENCE</scope>
    <source>
        <strain evidence="10">SSS_KF_BRIS2020</strain>
    </source>
</reference>
<dbReference type="GO" id="GO:0030867">
    <property type="term" value="C:rough endoplasmic reticulum membrane"/>
    <property type="evidence" value="ECO:0007669"/>
    <property type="project" value="UniProtKB-SubCell"/>
</dbReference>
<gene>
    <name evidence="10" type="ORF">SSS_2752</name>
</gene>
<evidence type="ECO:0000256" key="6">
    <source>
        <dbReference type="ARBA" id="ARBA00034875"/>
    </source>
</evidence>
<organism evidence="10">
    <name type="scientific">Sarcoptes scabiei</name>
    <name type="common">Itch mite</name>
    <name type="synonym">Acarus scabiei</name>
    <dbReference type="NCBI Taxonomy" id="52283"/>
    <lineage>
        <taxon>Eukaryota</taxon>
        <taxon>Metazoa</taxon>
        <taxon>Ecdysozoa</taxon>
        <taxon>Arthropoda</taxon>
        <taxon>Chelicerata</taxon>
        <taxon>Arachnida</taxon>
        <taxon>Acari</taxon>
        <taxon>Acariformes</taxon>
        <taxon>Sarcoptiformes</taxon>
        <taxon>Astigmata</taxon>
        <taxon>Psoroptidia</taxon>
        <taxon>Sarcoptoidea</taxon>
        <taxon>Sarcoptidae</taxon>
        <taxon>Sarcoptinae</taxon>
        <taxon>Sarcoptes</taxon>
    </lineage>
</organism>
<reference evidence="12" key="1">
    <citation type="journal article" date="2020" name="PLoS Negl. Trop. Dis.">
        <title>High-quality nuclear genome for Sarcoptes scabiei-A critical resource for a neglected parasite.</title>
        <authorList>
            <person name="Korhonen P.K."/>
            <person name="Gasser R.B."/>
            <person name="Ma G."/>
            <person name="Wang T."/>
            <person name="Stroehlein A.J."/>
            <person name="Young N.D."/>
            <person name="Ang C.S."/>
            <person name="Fernando D.D."/>
            <person name="Lu H.C."/>
            <person name="Taylor S."/>
            <person name="Reynolds S.L."/>
            <person name="Mofiz E."/>
            <person name="Najaraj S.H."/>
            <person name="Gowda H."/>
            <person name="Madugundu A."/>
            <person name="Renuse S."/>
            <person name="Holt D."/>
            <person name="Pandey A."/>
            <person name="Papenfuss A.T."/>
            <person name="Fischer K."/>
        </authorList>
    </citation>
    <scope>NUCLEOTIDE SEQUENCE [LARGE SCALE GENOMIC DNA]</scope>
</reference>
<protein>
    <recommendedName>
        <fullName evidence="6">PAT complex subunit CCDC47</fullName>
    </recommendedName>
    <alternativeName>
        <fullName evidence="7">Coiled-coil domain-containing protein 47</fullName>
    </alternativeName>
</protein>
<feature type="compositionally biased region" description="Acidic residues" evidence="8">
    <location>
        <begin position="112"/>
        <end position="124"/>
    </location>
</feature>
<feature type="region of interest" description="Disordered" evidence="8">
    <location>
        <begin position="447"/>
        <end position="477"/>
    </location>
</feature>
<comment type="similarity">
    <text evidence="5">Belongs to the CCDC47 family.</text>
</comment>
<feature type="compositionally biased region" description="Polar residues" evidence="8">
    <location>
        <begin position="75"/>
        <end position="106"/>
    </location>
</feature>
<dbReference type="InterPro" id="IPR012879">
    <property type="entry name" value="CCDC47"/>
</dbReference>
<name>A0A834R4G0_SARSC</name>
<reference evidence="11" key="3">
    <citation type="submission" date="2022-06" db="UniProtKB">
        <authorList>
            <consortium name="EnsemblMetazoa"/>
        </authorList>
    </citation>
    <scope>IDENTIFICATION</scope>
</reference>
<evidence type="ECO:0000256" key="8">
    <source>
        <dbReference type="SAM" id="MobiDB-lite"/>
    </source>
</evidence>
<dbReference type="OrthoDB" id="10039147at2759"/>
<keyword evidence="12" id="KW-1185">Reference proteome</keyword>
<dbReference type="GO" id="GO:0032469">
    <property type="term" value="P:endoplasmic reticulum calcium ion homeostasis"/>
    <property type="evidence" value="ECO:0007669"/>
    <property type="project" value="InterPro"/>
</dbReference>
<evidence type="ECO:0000313" key="10">
    <source>
        <dbReference type="EMBL" id="KAF7489484.1"/>
    </source>
</evidence>
<evidence type="ECO:0000313" key="11">
    <source>
        <dbReference type="EnsemblMetazoa" id="KAF7489484.1"/>
    </source>
</evidence>
<keyword evidence="3 9" id="KW-0472">Membrane</keyword>
<feature type="compositionally biased region" description="Basic and acidic residues" evidence="8">
    <location>
        <begin position="458"/>
        <end position="477"/>
    </location>
</feature>